<dbReference type="OrthoDB" id="3666789at2"/>
<keyword evidence="2" id="KW-1185">Reference proteome</keyword>
<organism evidence="1 2">
    <name type="scientific">Tessaracoccus bendigoensis DSM 12906</name>
    <dbReference type="NCBI Taxonomy" id="1123357"/>
    <lineage>
        <taxon>Bacteria</taxon>
        <taxon>Bacillati</taxon>
        <taxon>Actinomycetota</taxon>
        <taxon>Actinomycetes</taxon>
        <taxon>Propionibacteriales</taxon>
        <taxon>Propionibacteriaceae</taxon>
        <taxon>Tessaracoccus</taxon>
    </lineage>
</organism>
<reference evidence="1 2" key="1">
    <citation type="submission" date="2016-11" db="EMBL/GenBank/DDBJ databases">
        <authorList>
            <person name="Jaros S."/>
            <person name="Januszkiewicz K."/>
            <person name="Wedrychowicz H."/>
        </authorList>
    </citation>
    <scope>NUCLEOTIDE SEQUENCE [LARGE SCALE GENOMIC DNA]</scope>
    <source>
        <strain evidence="1 2">DSM 12906</strain>
    </source>
</reference>
<gene>
    <name evidence="1" type="ORF">SAMN02745244_03019</name>
</gene>
<protein>
    <submittedName>
        <fullName evidence="1">CRISPR-associated protein Csx10</fullName>
    </submittedName>
</protein>
<evidence type="ECO:0000313" key="1">
    <source>
        <dbReference type="EMBL" id="SHJ67599.1"/>
    </source>
</evidence>
<dbReference type="STRING" id="1123357.SAMN02745244_03019"/>
<dbReference type="EMBL" id="FQZG01000068">
    <property type="protein sequence ID" value="SHJ67599.1"/>
    <property type="molecule type" value="Genomic_DNA"/>
</dbReference>
<sequence>MNWLKLTITSGQRVSLGQGGERAFLTTSHPVIPGSVVRGGLAAAWVAAGGNRDEEFSQVFESCRFSPAIPTGTVVVGQSVKECKYHRGTGHPERHDEAFDGRLAPDDHGCAGRNVAKGGYSATAFVTVTTTALNPRRHTAAEAQLFSRQTIERGTEFVGYVVLPDGVQDRMLRRLSTAFFGGRGSVMGRCSVKFEALSGPPRLPGSSAELVVRTISPTLLVDPSGAASTDLRDALERAGIDVVDCWAHRFDTGVAGGWHLASGLPKPTEIALAAGATALIKNPGPEKLTRLLDAGIGVRRSEGYGWLEVLPAPVFEGQSVAVTPRRDGAVEVPETASGWPATVKAFKLQPQELQWLAGRLRGTPHGHILDDDDWKEPGVGRLSRPQRDGVQRVVRDVDPGERNSLAYEITKGVRR</sequence>
<accession>A0A1M6L915</accession>
<dbReference type="RefSeq" id="WP_073189797.1">
    <property type="nucleotide sequence ID" value="NZ_FQZG01000068.1"/>
</dbReference>
<evidence type="ECO:0000313" key="2">
    <source>
        <dbReference type="Proteomes" id="UP000184512"/>
    </source>
</evidence>
<dbReference type="AlphaFoldDB" id="A0A1M6L915"/>
<name>A0A1M6L915_9ACTN</name>
<proteinExistence type="predicted"/>
<dbReference type="Proteomes" id="UP000184512">
    <property type="component" value="Unassembled WGS sequence"/>
</dbReference>